<feature type="domain" description="AAA+ ATPase" evidence="2">
    <location>
        <begin position="257"/>
        <end position="384"/>
    </location>
</feature>
<dbReference type="InterPro" id="IPR003593">
    <property type="entry name" value="AAA+_ATPase"/>
</dbReference>
<reference evidence="3" key="1">
    <citation type="submission" date="2021-02" db="EMBL/GenBank/DDBJ databases">
        <authorList>
            <person name="Nowell W R."/>
        </authorList>
    </citation>
    <scope>NUCLEOTIDE SEQUENCE</scope>
</reference>
<dbReference type="PANTHER" id="PTHR23070">
    <property type="entry name" value="BCS1 AAA-TYPE ATPASE"/>
    <property type="match status" value="1"/>
</dbReference>
<dbReference type="Pfam" id="PF00004">
    <property type="entry name" value="AAA"/>
    <property type="match status" value="1"/>
</dbReference>
<accession>A0A814KNX4</accession>
<dbReference type="Proteomes" id="UP000663832">
    <property type="component" value="Unassembled WGS sequence"/>
</dbReference>
<dbReference type="AlphaFoldDB" id="A0A814KNX4"/>
<dbReference type="GO" id="GO:0016887">
    <property type="term" value="F:ATP hydrolysis activity"/>
    <property type="evidence" value="ECO:0007669"/>
    <property type="project" value="InterPro"/>
</dbReference>
<dbReference type="GO" id="GO:0005524">
    <property type="term" value="F:ATP binding"/>
    <property type="evidence" value="ECO:0007669"/>
    <property type="project" value="InterPro"/>
</dbReference>
<evidence type="ECO:0000313" key="3">
    <source>
        <dbReference type="EMBL" id="CAF1053857.1"/>
    </source>
</evidence>
<gene>
    <name evidence="3" type="ORF">BJG266_LOCUS18771</name>
    <name evidence="4" type="ORF">QVE165_LOCUS33624</name>
</gene>
<sequence length="457" mass="53026">MVDQSNAQIHVSSNYSGVCQHVPFSNEDLIKITTQVEINLLHGPTLFSLKYRMLPCRMNRESYENYRYTYLDTISSSLDDEQTSTTQGKKAGIYHTTSILRFLVDEYKVDPNTFIYKRTYDYKNKIKIMSRIYIDLGNYVSILFENGFRSSKPMDNPNELKPDEDKQIFYCFSNFEIYHVPQSVERADLVLKQLSQFELYNEEKANLQMVCYNDKLSFYLSPIKMKQPDIVDLKLQYGDEFPNIHKKLLKTLQENKSSGITMLHGLPGTGKTSYLRYLINEVKSKEIIYVPPDLAHKISEPNFLPFLLSHSNSILIIEDAENIIHDRTDNTVLHKQAVANLLNLSDGLLGDAMHQQIICTFNCDIQSIDPALLRDGRLVMEYKFDKLNIENARRLCKHLDMEDYGNNIEKPISLAEIYAKKTTEKEILTMNDDSIAINQRILRDKIPQMENLLNLYS</sequence>
<dbReference type="Proteomes" id="UP000663877">
    <property type="component" value="Unassembled WGS sequence"/>
</dbReference>
<dbReference type="SMART" id="SM00382">
    <property type="entry name" value="AAA"/>
    <property type="match status" value="1"/>
</dbReference>
<protein>
    <recommendedName>
        <fullName evidence="2">AAA+ ATPase domain-containing protein</fullName>
    </recommendedName>
</protein>
<dbReference type="OrthoDB" id="10088174at2759"/>
<evidence type="ECO:0000259" key="2">
    <source>
        <dbReference type="SMART" id="SM00382"/>
    </source>
</evidence>
<organism evidence="3 6">
    <name type="scientific">Adineta steineri</name>
    <dbReference type="NCBI Taxonomy" id="433720"/>
    <lineage>
        <taxon>Eukaryota</taxon>
        <taxon>Metazoa</taxon>
        <taxon>Spiralia</taxon>
        <taxon>Gnathifera</taxon>
        <taxon>Rotifera</taxon>
        <taxon>Eurotatoria</taxon>
        <taxon>Bdelloidea</taxon>
        <taxon>Adinetida</taxon>
        <taxon>Adinetidae</taxon>
        <taxon>Adineta</taxon>
    </lineage>
</organism>
<name>A0A814KNX4_9BILA</name>
<dbReference type="Gene3D" id="3.40.50.300">
    <property type="entry name" value="P-loop containing nucleotide triphosphate hydrolases"/>
    <property type="match status" value="1"/>
</dbReference>
<comment type="caution">
    <text evidence="3">The sequence shown here is derived from an EMBL/GenBank/DDBJ whole genome shotgun (WGS) entry which is preliminary data.</text>
</comment>
<evidence type="ECO:0000313" key="6">
    <source>
        <dbReference type="Proteomes" id="UP000663877"/>
    </source>
</evidence>
<dbReference type="SUPFAM" id="SSF52540">
    <property type="entry name" value="P-loop containing nucleoside triphosphate hydrolases"/>
    <property type="match status" value="1"/>
</dbReference>
<evidence type="ECO:0000313" key="5">
    <source>
        <dbReference type="Proteomes" id="UP000663832"/>
    </source>
</evidence>
<dbReference type="InterPro" id="IPR027417">
    <property type="entry name" value="P-loop_NTPase"/>
</dbReference>
<proteinExistence type="inferred from homology"/>
<dbReference type="InterPro" id="IPR003959">
    <property type="entry name" value="ATPase_AAA_core"/>
</dbReference>
<comment type="similarity">
    <text evidence="1">Belongs to the AAA ATPase family. BCS1 subfamily.</text>
</comment>
<dbReference type="EMBL" id="CAJNOM010000309">
    <property type="protein sequence ID" value="CAF1344417.1"/>
    <property type="molecule type" value="Genomic_DNA"/>
</dbReference>
<dbReference type="EMBL" id="CAJNOI010000097">
    <property type="protein sequence ID" value="CAF1053857.1"/>
    <property type="molecule type" value="Genomic_DNA"/>
</dbReference>
<evidence type="ECO:0000313" key="4">
    <source>
        <dbReference type="EMBL" id="CAF1344417.1"/>
    </source>
</evidence>
<dbReference type="InterPro" id="IPR050747">
    <property type="entry name" value="Mitochondrial_chaperone_BCS1"/>
</dbReference>
<evidence type="ECO:0000256" key="1">
    <source>
        <dbReference type="ARBA" id="ARBA00007448"/>
    </source>
</evidence>
<keyword evidence="5" id="KW-1185">Reference proteome</keyword>